<gene>
    <name evidence="12" type="ORF">ACFOUR_11695</name>
</gene>
<proteinExistence type="predicted"/>
<feature type="transmembrane region" description="Helical" evidence="8">
    <location>
        <begin position="6"/>
        <end position="27"/>
    </location>
</feature>
<dbReference type="Pfam" id="PF00512">
    <property type="entry name" value="HisKA"/>
    <property type="match status" value="1"/>
</dbReference>
<dbReference type="EC" id="2.7.13.3" evidence="2"/>
<comment type="catalytic activity">
    <reaction evidence="1">
        <text>ATP + protein L-histidine = ADP + protein N-phospho-L-histidine.</text>
        <dbReference type="EC" id="2.7.13.3"/>
    </reaction>
</comment>
<feature type="domain" description="Histidine kinase" evidence="9">
    <location>
        <begin position="468"/>
        <end position="683"/>
    </location>
</feature>
<dbReference type="SMART" id="SM00387">
    <property type="entry name" value="HATPase_c"/>
    <property type="match status" value="1"/>
</dbReference>
<evidence type="ECO:0000313" key="12">
    <source>
        <dbReference type="EMBL" id="MFC3959027.1"/>
    </source>
</evidence>
<feature type="transmembrane region" description="Helical" evidence="8">
    <location>
        <begin position="64"/>
        <end position="87"/>
    </location>
</feature>
<dbReference type="SMART" id="SM00388">
    <property type="entry name" value="HisKA"/>
    <property type="match status" value="1"/>
</dbReference>
<dbReference type="Pfam" id="PF16927">
    <property type="entry name" value="HisKA_7TM"/>
    <property type="match status" value="1"/>
</dbReference>
<name>A0ABD5NPS5_9EURY</name>
<evidence type="ECO:0000256" key="5">
    <source>
        <dbReference type="ARBA" id="ARBA00022777"/>
    </source>
</evidence>
<dbReference type="Pfam" id="PF13188">
    <property type="entry name" value="PAS_8"/>
    <property type="match status" value="1"/>
</dbReference>
<dbReference type="InterPro" id="IPR003661">
    <property type="entry name" value="HisK_dim/P_dom"/>
</dbReference>
<dbReference type="SMART" id="SM00091">
    <property type="entry name" value="PAS"/>
    <property type="match status" value="2"/>
</dbReference>
<dbReference type="RefSeq" id="WP_256533576.1">
    <property type="nucleotide sequence ID" value="NZ_CP101824.1"/>
</dbReference>
<dbReference type="Gene3D" id="3.30.565.10">
    <property type="entry name" value="Histidine kinase-like ATPase, C-terminal domain"/>
    <property type="match status" value="1"/>
</dbReference>
<dbReference type="NCBIfam" id="TIGR00229">
    <property type="entry name" value="sensory_box"/>
    <property type="match status" value="1"/>
</dbReference>
<evidence type="ECO:0000256" key="4">
    <source>
        <dbReference type="ARBA" id="ARBA00022679"/>
    </source>
</evidence>
<feature type="transmembrane region" description="Helical" evidence="8">
    <location>
        <begin position="181"/>
        <end position="201"/>
    </location>
</feature>
<evidence type="ECO:0000256" key="1">
    <source>
        <dbReference type="ARBA" id="ARBA00000085"/>
    </source>
</evidence>
<dbReference type="InterPro" id="IPR005467">
    <property type="entry name" value="His_kinase_dom"/>
</dbReference>
<evidence type="ECO:0000256" key="2">
    <source>
        <dbReference type="ARBA" id="ARBA00012438"/>
    </source>
</evidence>
<dbReference type="Gene3D" id="1.10.287.130">
    <property type="match status" value="1"/>
</dbReference>
<dbReference type="InterPro" id="IPR003594">
    <property type="entry name" value="HATPase_dom"/>
</dbReference>
<dbReference type="EMBL" id="JBHSAQ010000010">
    <property type="protein sequence ID" value="MFC3959027.1"/>
    <property type="molecule type" value="Genomic_DNA"/>
</dbReference>
<keyword evidence="13" id="KW-1185">Reference proteome</keyword>
<dbReference type="InterPro" id="IPR050736">
    <property type="entry name" value="Sensor_HK_Regulatory"/>
</dbReference>
<dbReference type="Proteomes" id="UP001595846">
    <property type="component" value="Unassembled WGS sequence"/>
</dbReference>
<dbReference type="Pfam" id="PF08447">
    <property type="entry name" value="PAS_3"/>
    <property type="match status" value="1"/>
</dbReference>
<feature type="domain" description="PAS" evidence="10">
    <location>
        <begin position="332"/>
        <end position="402"/>
    </location>
</feature>
<sequence>MSVQFSPVHAGTLVLVGLLNLGLGALLVRTRSDRSVPALFVFLFGVSLWTIPQGILLIATDRAISFGLVVSINVGASIMSVGLFHFGLSYSGRTAWLRWRRIGLCYLSILFWAVLFVTNPSHELVYVSRSYAGELLPIISDQHALYWVYVFYNWSFSGLGAYLLFLEYLDVRGDGVYEKQAALVVLAPVIPFVANVFAFSGATAVNYTVWGFGATGVLIATAIYQYRWLDLIPIGRDQVIEGMRDGYLVVDEDGRIADANRSAVALLADDDPVGKGIGQVLPECRALLDGEATERQFALDGAIVDATVSTLTTRRGAGSVVMLRDVTDERRAERRFRALIENVSDVITVVDATGTITYQSPAVEDALGYDPDELVGTAVIDVVHPEDRDDARRTVAELLDRPGEMARFEYRLRTADGSSRVFDGVLTNLLENDFVDGIVITFRDVTSRKRREEQLVTQNEYLDEFAEIVSHDLQGPLMSIKGNADLALSTGSVEHVTHVLDAVDRTNQLVDDLLQIARTGRRIEELEPVALGDLSRSAWGRVWSPDAELVVETEQTILADPDRVRQLLGNLFGNAVEHGSTDGRADHSRNTLARSGGDRQSTATEPERGVTVAIGSLPLGFYVEDDGPGIPPDERDRIFDRGFTTSDDGLGLGLGIVKQIVGAHGWSIRVTEGSDGGARFEISGVELAD</sequence>
<dbReference type="InterPro" id="IPR013655">
    <property type="entry name" value="PAS_fold_3"/>
</dbReference>
<evidence type="ECO:0000256" key="7">
    <source>
        <dbReference type="SAM" id="MobiDB-lite"/>
    </source>
</evidence>
<dbReference type="InterPro" id="IPR000700">
    <property type="entry name" value="PAS-assoc_C"/>
</dbReference>
<organism evidence="12 13">
    <name type="scientific">Halovivax cerinus</name>
    <dbReference type="NCBI Taxonomy" id="1487865"/>
    <lineage>
        <taxon>Archaea</taxon>
        <taxon>Methanobacteriati</taxon>
        <taxon>Methanobacteriota</taxon>
        <taxon>Stenosarchaea group</taxon>
        <taxon>Halobacteria</taxon>
        <taxon>Halobacteriales</taxon>
        <taxon>Natrialbaceae</taxon>
        <taxon>Halovivax</taxon>
    </lineage>
</organism>
<feature type="compositionally biased region" description="Basic and acidic residues" evidence="7">
    <location>
        <begin position="579"/>
        <end position="589"/>
    </location>
</feature>
<dbReference type="GO" id="GO:0004673">
    <property type="term" value="F:protein histidine kinase activity"/>
    <property type="evidence" value="ECO:0007669"/>
    <property type="project" value="UniProtKB-EC"/>
</dbReference>
<feature type="transmembrane region" description="Helical" evidence="8">
    <location>
        <begin position="99"/>
        <end position="118"/>
    </location>
</feature>
<dbReference type="GeneID" id="73902707"/>
<feature type="region of interest" description="Disordered" evidence="7">
    <location>
        <begin position="578"/>
        <end position="607"/>
    </location>
</feature>
<feature type="compositionally biased region" description="Polar residues" evidence="7">
    <location>
        <begin position="590"/>
        <end position="604"/>
    </location>
</feature>
<evidence type="ECO:0000256" key="6">
    <source>
        <dbReference type="ARBA" id="ARBA00023012"/>
    </source>
</evidence>
<keyword evidence="8" id="KW-1133">Transmembrane helix</keyword>
<protein>
    <recommendedName>
        <fullName evidence="2">histidine kinase</fullName>
        <ecNumber evidence="2">2.7.13.3</ecNumber>
    </recommendedName>
</protein>
<dbReference type="PROSITE" id="PS50109">
    <property type="entry name" value="HIS_KIN"/>
    <property type="match status" value="1"/>
</dbReference>
<evidence type="ECO:0000256" key="3">
    <source>
        <dbReference type="ARBA" id="ARBA00022553"/>
    </source>
</evidence>
<dbReference type="AlphaFoldDB" id="A0ABD5NPS5"/>
<dbReference type="PANTHER" id="PTHR43711:SF1">
    <property type="entry name" value="HISTIDINE KINASE 1"/>
    <property type="match status" value="1"/>
</dbReference>
<evidence type="ECO:0000259" key="11">
    <source>
        <dbReference type="PROSITE" id="PS50113"/>
    </source>
</evidence>
<dbReference type="InterPro" id="IPR036890">
    <property type="entry name" value="HATPase_C_sf"/>
</dbReference>
<evidence type="ECO:0000256" key="8">
    <source>
        <dbReference type="SAM" id="Phobius"/>
    </source>
</evidence>
<dbReference type="Pfam" id="PF02518">
    <property type="entry name" value="HATPase_c"/>
    <property type="match status" value="1"/>
</dbReference>
<keyword evidence="8" id="KW-0472">Membrane</keyword>
<comment type="caution">
    <text evidence="12">The sequence shown here is derived from an EMBL/GenBank/DDBJ whole genome shotgun (WGS) entry which is preliminary data.</text>
</comment>
<dbReference type="InterPro" id="IPR000014">
    <property type="entry name" value="PAS"/>
</dbReference>
<accession>A0ABD5NPS5</accession>
<evidence type="ECO:0000313" key="13">
    <source>
        <dbReference type="Proteomes" id="UP001595846"/>
    </source>
</evidence>
<dbReference type="CDD" id="cd00130">
    <property type="entry name" value="PAS"/>
    <property type="match status" value="2"/>
</dbReference>
<keyword evidence="3" id="KW-0597">Phosphoprotein</keyword>
<dbReference type="PRINTS" id="PR00344">
    <property type="entry name" value="BCTRLSENSOR"/>
</dbReference>
<dbReference type="SUPFAM" id="SSF47384">
    <property type="entry name" value="Homodimeric domain of signal transducing histidine kinase"/>
    <property type="match status" value="1"/>
</dbReference>
<keyword evidence="5 12" id="KW-0418">Kinase</keyword>
<reference evidence="12 13" key="1">
    <citation type="journal article" date="2019" name="Int. J. Syst. Evol. Microbiol.">
        <title>The Global Catalogue of Microorganisms (GCM) 10K type strain sequencing project: providing services to taxonomists for standard genome sequencing and annotation.</title>
        <authorList>
            <consortium name="The Broad Institute Genomics Platform"/>
            <consortium name="The Broad Institute Genome Sequencing Center for Infectious Disease"/>
            <person name="Wu L."/>
            <person name="Ma J."/>
        </authorList>
    </citation>
    <scope>NUCLEOTIDE SEQUENCE [LARGE SCALE GENOMIC DNA]</scope>
    <source>
        <strain evidence="12 13">IBRC-M 10256</strain>
    </source>
</reference>
<dbReference type="InterPro" id="IPR031621">
    <property type="entry name" value="HisKA_7TM"/>
</dbReference>
<dbReference type="CDD" id="cd00075">
    <property type="entry name" value="HATPase"/>
    <property type="match status" value="1"/>
</dbReference>
<dbReference type="GO" id="GO:0000160">
    <property type="term" value="P:phosphorelay signal transduction system"/>
    <property type="evidence" value="ECO:0007669"/>
    <property type="project" value="UniProtKB-KW"/>
</dbReference>
<keyword evidence="6" id="KW-0902">Two-component regulatory system</keyword>
<dbReference type="SUPFAM" id="SSF55785">
    <property type="entry name" value="PYP-like sensor domain (PAS domain)"/>
    <property type="match status" value="2"/>
</dbReference>
<evidence type="ECO:0000259" key="9">
    <source>
        <dbReference type="PROSITE" id="PS50109"/>
    </source>
</evidence>
<keyword evidence="4" id="KW-0808">Transferase</keyword>
<dbReference type="Gene3D" id="3.30.450.20">
    <property type="entry name" value="PAS domain"/>
    <property type="match status" value="2"/>
</dbReference>
<evidence type="ECO:0000259" key="10">
    <source>
        <dbReference type="PROSITE" id="PS50112"/>
    </source>
</evidence>
<keyword evidence="8" id="KW-0812">Transmembrane</keyword>
<dbReference type="SUPFAM" id="SSF55874">
    <property type="entry name" value="ATPase domain of HSP90 chaperone/DNA topoisomerase II/histidine kinase"/>
    <property type="match status" value="1"/>
</dbReference>
<dbReference type="PROSITE" id="PS50113">
    <property type="entry name" value="PAC"/>
    <property type="match status" value="1"/>
</dbReference>
<dbReference type="PROSITE" id="PS50112">
    <property type="entry name" value="PAS"/>
    <property type="match status" value="1"/>
</dbReference>
<dbReference type="PANTHER" id="PTHR43711">
    <property type="entry name" value="TWO-COMPONENT HISTIDINE KINASE"/>
    <property type="match status" value="1"/>
</dbReference>
<feature type="transmembrane region" description="Helical" evidence="8">
    <location>
        <begin position="146"/>
        <end position="169"/>
    </location>
</feature>
<dbReference type="CDD" id="cd00082">
    <property type="entry name" value="HisKA"/>
    <property type="match status" value="1"/>
</dbReference>
<dbReference type="InterPro" id="IPR004358">
    <property type="entry name" value="Sig_transdc_His_kin-like_C"/>
</dbReference>
<feature type="domain" description="PAC" evidence="11">
    <location>
        <begin position="406"/>
        <end position="457"/>
    </location>
</feature>
<feature type="transmembrane region" description="Helical" evidence="8">
    <location>
        <begin position="39"/>
        <end position="58"/>
    </location>
</feature>
<dbReference type="InterPro" id="IPR036097">
    <property type="entry name" value="HisK_dim/P_sf"/>
</dbReference>
<dbReference type="InterPro" id="IPR035965">
    <property type="entry name" value="PAS-like_dom_sf"/>
</dbReference>